<keyword evidence="2" id="KW-1185">Reference proteome</keyword>
<dbReference type="EMBL" id="JAWWNJ010000016">
    <property type="protein sequence ID" value="KAK7039428.1"/>
    <property type="molecule type" value="Genomic_DNA"/>
</dbReference>
<evidence type="ECO:0000313" key="2">
    <source>
        <dbReference type="Proteomes" id="UP001362999"/>
    </source>
</evidence>
<proteinExistence type="predicted"/>
<comment type="caution">
    <text evidence="1">The sequence shown here is derived from an EMBL/GenBank/DDBJ whole genome shotgun (WGS) entry which is preliminary data.</text>
</comment>
<accession>A0AAW0CHW9</accession>
<evidence type="ECO:0000313" key="1">
    <source>
        <dbReference type="EMBL" id="KAK7039428.1"/>
    </source>
</evidence>
<protein>
    <recommendedName>
        <fullName evidence="3">Protein kinase domain-containing protein</fullName>
    </recommendedName>
</protein>
<evidence type="ECO:0008006" key="3">
    <source>
        <dbReference type="Google" id="ProtNLM"/>
    </source>
</evidence>
<name>A0AAW0CHW9_9AGAR</name>
<organism evidence="1 2">
    <name type="scientific">Favolaschia claudopus</name>
    <dbReference type="NCBI Taxonomy" id="2862362"/>
    <lineage>
        <taxon>Eukaryota</taxon>
        <taxon>Fungi</taxon>
        <taxon>Dikarya</taxon>
        <taxon>Basidiomycota</taxon>
        <taxon>Agaricomycotina</taxon>
        <taxon>Agaricomycetes</taxon>
        <taxon>Agaricomycetidae</taxon>
        <taxon>Agaricales</taxon>
        <taxon>Marasmiineae</taxon>
        <taxon>Mycenaceae</taxon>
        <taxon>Favolaschia</taxon>
    </lineage>
</organism>
<reference evidence="1 2" key="1">
    <citation type="journal article" date="2024" name="J Genomics">
        <title>Draft genome sequencing and assembly of Favolaschia claudopus CIRM-BRFM 2984 isolated from oak limbs.</title>
        <authorList>
            <person name="Navarro D."/>
            <person name="Drula E."/>
            <person name="Chaduli D."/>
            <person name="Cazenave R."/>
            <person name="Ahrendt S."/>
            <person name="Wang J."/>
            <person name="Lipzen A."/>
            <person name="Daum C."/>
            <person name="Barry K."/>
            <person name="Grigoriev I.V."/>
            <person name="Favel A."/>
            <person name="Rosso M.N."/>
            <person name="Martin F."/>
        </authorList>
    </citation>
    <scope>NUCLEOTIDE SEQUENCE [LARGE SCALE GENOMIC DNA]</scope>
    <source>
        <strain evidence="1 2">CIRM-BRFM 2984</strain>
    </source>
</reference>
<dbReference type="AlphaFoldDB" id="A0AAW0CHW9"/>
<gene>
    <name evidence="1" type="ORF">R3P38DRAFT_2514152</name>
</gene>
<sequence>MFSDSQNFTVSGGTFTTITKNYAAAHPDFRTLPLGEIDLQQKLSLKGGTLLTLWRPENRSIRQLYSARIRGQKSKVTVAMYQGNGAEKTWSHDVAKYMALRHPNILQIYGTASMGEIHATVFHEDLTPLRDFLPLYRPSHWVNAYLFSVIVSQSLTAARDYFHEAFEHVLYEEECTFFMRRPTGRLCLDLTPGDAGKWMHTFQPSAMCPPRELDLLDTQNIERTALEFLTFDQYHEVVYRKLSRFLCIPAPSLDKVKLGSVLDCSAGRAFEDMYELAWLPKAEIRLDGPPWTIFHAAPGTLMENGWTRFPVSDASNTQISLWLLAADTQSWLSQANFVFHQLQEPSIDAEDCILLDAVHIELVITEPAAEVPEGYLFLCPLGDFRNDTESPVSLDWPQCPAYWSLNPSGSDRLSEKAATDVGFSTIQSSSICAWGKYWDANVYAHLYQFHQAKGFDPQSRDLARHLEHELYQLSEDRLTRREFISPDNLFES</sequence>
<dbReference type="Proteomes" id="UP001362999">
    <property type="component" value="Unassembled WGS sequence"/>
</dbReference>